<comment type="caution">
    <text evidence="2">The sequence shown here is derived from an EMBL/GenBank/DDBJ whole genome shotgun (WGS) entry which is preliminary data.</text>
</comment>
<keyword evidence="3" id="KW-1185">Reference proteome</keyword>
<dbReference type="RefSeq" id="WP_244359093.1">
    <property type="nucleotide sequence ID" value="NZ_JAJNNZ010000020.1"/>
</dbReference>
<evidence type="ECO:0000256" key="1">
    <source>
        <dbReference type="ARBA" id="ARBA00005367"/>
    </source>
</evidence>
<dbReference type="EMBL" id="JAJNNZ010000020">
    <property type="protein sequence ID" value="MCJ2378701.1"/>
    <property type="molecule type" value="Genomic_DNA"/>
</dbReference>
<dbReference type="InterPro" id="IPR008249">
    <property type="entry name" value="UPF0231"/>
</dbReference>
<evidence type="ECO:0000313" key="2">
    <source>
        <dbReference type="EMBL" id="MCJ2378701.1"/>
    </source>
</evidence>
<accession>A0A9X2AXR2</accession>
<dbReference type="PIRSF" id="PIRSF006287">
    <property type="entry name" value="UCP006287"/>
    <property type="match status" value="1"/>
</dbReference>
<dbReference type="Proteomes" id="UP001139488">
    <property type="component" value="Unassembled WGS sequence"/>
</dbReference>
<proteinExistence type="inferred from homology"/>
<organism evidence="2 3">
    <name type="scientific">Vibrio gelatinilyticus</name>
    <dbReference type="NCBI Taxonomy" id="2893468"/>
    <lineage>
        <taxon>Bacteria</taxon>
        <taxon>Pseudomonadati</taxon>
        <taxon>Pseudomonadota</taxon>
        <taxon>Gammaproteobacteria</taxon>
        <taxon>Vibrionales</taxon>
        <taxon>Vibrionaceae</taxon>
        <taxon>Vibrio</taxon>
    </lineage>
</organism>
<name>A0A9X2AXR2_9VIBR</name>
<sequence length="124" mass="14415">MMEFEFIKNSLTGEYLIKCEMGHEVLARWLHEDVGADAQKILEVQQLIEQSLAYPTQEIRKVGPEISLVFHNFEVQIYENSTRYDAIDNSGEDFALYDSESTSESGIEDFASMLQQWDDFIHNR</sequence>
<reference evidence="2" key="1">
    <citation type="submission" date="2021-11" db="EMBL/GenBank/DDBJ databases">
        <title>Vibrio ZSDE26 sp. nov. and Vibrio ZSDZ34 sp. nov., isolated from coastal seawater in Qingdao.</title>
        <authorList>
            <person name="Zhang P."/>
        </authorList>
    </citation>
    <scope>NUCLEOTIDE SEQUENCE</scope>
    <source>
        <strain evidence="2">ZSDZ34</strain>
    </source>
</reference>
<dbReference type="Pfam" id="PF06062">
    <property type="entry name" value="UPF0231"/>
    <property type="match status" value="1"/>
</dbReference>
<dbReference type="AlphaFoldDB" id="A0A9X2AXR2"/>
<gene>
    <name evidence="2" type="ORF">LNL84_17970</name>
</gene>
<protein>
    <submittedName>
        <fullName evidence="2">YacL family protein</fullName>
    </submittedName>
</protein>
<comment type="similarity">
    <text evidence="1">Belongs to the UPF0231 family.</text>
</comment>
<evidence type="ECO:0000313" key="3">
    <source>
        <dbReference type="Proteomes" id="UP001139488"/>
    </source>
</evidence>